<sequence length="72" mass="8340">MTTIVNDRPIDVKLVNVGLQWCKQVCRFVQVLSVLFGSLRKQLLDADRNWGVGRVCSRRGESRRVIREIQNL</sequence>
<reference evidence="1 2" key="1">
    <citation type="journal article" date="2019" name="Nat. Ecol. Evol.">
        <title>Megaphylogeny resolves global patterns of mushroom evolution.</title>
        <authorList>
            <person name="Varga T."/>
            <person name="Krizsan K."/>
            <person name="Foldi C."/>
            <person name="Dima B."/>
            <person name="Sanchez-Garcia M."/>
            <person name="Sanchez-Ramirez S."/>
            <person name="Szollosi G.J."/>
            <person name="Szarkandi J.G."/>
            <person name="Papp V."/>
            <person name="Albert L."/>
            <person name="Andreopoulos W."/>
            <person name="Angelini C."/>
            <person name="Antonin V."/>
            <person name="Barry K.W."/>
            <person name="Bougher N.L."/>
            <person name="Buchanan P."/>
            <person name="Buyck B."/>
            <person name="Bense V."/>
            <person name="Catcheside P."/>
            <person name="Chovatia M."/>
            <person name="Cooper J."/>
            <person name="Damon W."/>
            <person name="Desjardin D."/>
            <person name="Finy P."/>
            <person name="Geml J."/>
            <person name="Haridas S."/>
            <person name="Hughes K."/>
            <person name="Justo A."/>
            <person name="Karasinski D."/>
            <person name="Kautmanova I."/>
            <person name="Kiss B."/>
            <person name="Kocsube S."/>
            <person name="Kotiranta H."/>
            <person name="LaButti K.M."/>
            <person name="Lechner B.E."/>
            <person name="Liimatainen K."/>
            <person name="Lipzen A."/>
            <person name="Lukacs Z."/>
            <person name="Mihaltcheva S."/>
            <person name="Morgado L.N."/>
            <person name="Niskanen T."/>
            <person name="Noordeloos M.E."/>
            <person name="Ohm R.A."/>
            <person name="Ortiz-Santana B."/>
            <person name="Ovrebo C."/>
            <person name="Racz N."/>
            <person name="Riley R."/>
            <person name="Savchenko A."/>
            <person name="Shiryaev A."/>
            <person name="Soop K."/>
            <person name="Spirin V."/>
            <person name="Szebenyi C."/>
            <person name="Tomsovsky M."/>
            <person name="Tulloss R.E."/>
            <person name="Uehling J."/>
            <person name="Grigoriev I.V."/>
            <person name="Vagvolgyi C."/>
            <person name="Papp T."/>
            <person name="Martin F.M."/>
            <person name="Miettinen O."/>
            <person name="Hibbett D.S."/>
            <person name="Nagy L.G."/>
        </authorList>
    </citation>
    <scope>NUCLEOTIDE SEQUENCE [LARGE SCALE GENOMIC DNA]</scope>
    <source>
        <strain evidence="1 2">FP101781</strain>
    </source>
</reference>
<proteinExistence type="predicted"/>
<organism evidence="1 2">
    <name type="scientific">Coprinellus micaceus</name>
    <name type="common">Glistening ink-cap mushroom</name>
    <name type="synonym">Coprinus micaceus</name>
    <dbReference type="NCBI Taxonomy" id="71717"/>
    <lineage>
        <taxon>Eukaryota</taxon>
        <taxon>Fungi</taxon>
        <taxon>Dikarya</taxon>
        <taxon>Basidiomycota</taxon>
        <taxon>Agaricomycotina</taxon>
        <taxon>Agaricomycetes</taxon>
        <taxon>Agaricomycetidae</taxon>
        <taxon>Agaricales</taxon>
        <taxon>Agaricineae</taxon>
        <taxon>Psathyrellaceae</taxon>
        <taxon>Coprinellus</taxon>
    </lineage>
</organism>
<name>A0A4Y7SZP5_COPMI</name>
<accession>A0A4Y7SZP5</accession>
<keyword evidence="2" id="KW-1185">Reference proteome</keyword>
<comment type="caution">
    <text evidence="1">The sequence shown here is derived from an EMBL/GenBank/DDBJ whole genome shotgun (WGS) entry which is preliminary data.</text>
</comment>
<evidence type="ECO:0000313" key="1">
    <source>
        <dbReference type="EMBL" id="TEB27104.1"/>
    </source>
</evidence>
<dbReference type="Proteomes" id="UP000298030">
    <property type="component" value="Unassembled WGS sequence"/>
</dbReference>
<dbReference type="AlphaFoldDB" id="A0A4Y7SZP5"/>
<gene>
    <name evidence="1" type="ORF">FA13DRAFT_1736923</name>
</gene>
<protein>
    <submittedName>
        <fullName evidence="1">Uncharacterized protein</fullName>
    </submittedName>
</protein>
<dbReference type="EMBL" id="QPFP01000043">
    <property type="protein sequence ID" value="TEB27104.1"/>
    <property type="molecule type" value="Genomic_DNA"/>
</dbReference>
<evidence type="ECO:0000313" key="2">
    <source>
        <dbReference type="Proteomes" id="UP000298030"/>
    </source>
</evidence>